<dbReference type="AlphaFoldDB" id="A0A251X1M2"/>
<keyword evidence="1" id="KW-0732">Signal</keyword>
<evidence type="ECO:0000256" key="1">
    <source>
        <dbReference type="SAM" id="SignalP"/>
    </source>
</evidence>
<organism evidence="2 3">
    <name type="scientific">Marivivens niveibacter</name>
    <dbReference type="NCBI Taxonomy" id="1930667"/>
    <lineage>
        <taxon>Bacteria</taxon>
        <taxon>Pseudomonadati</taxon>
        <taxon>Pseudomonadota</taxon>
        <taxon>Alphaproteobacteria</taxon>
        <taxon>Rhodobacterales</taxon>
        <taxon>Paracoccaceae</taxon>
        <taxon>Marivivens group</taxon>
        <taxon>Marivivens</taxon>
    </lineage>
</organism>
<sequence>MKMLRLSARFGVLLGAFALSGCLSLKPVPTVDDVDLPDVQSEAALIETDAPDTGAIRRGLSSMFRGNRAQTVDRNVELVDQGVFLEYGDVAAVCGLSNRDLGQKVETKSGYTLYDAGGDPASPRTHYLTGFADGCARQFTAAMVIFADVGTHEFVRYQSATANDDYTETDKAYEVIKARFCRAGHGDPCGAKLDALAGRTTFLTLYERFGTNPHWINILLSDGVVSAVDAHDH</sequence>
<proteinExistence type="predicted"/>
<dbReference type="RefSeq" id="WP_086449939.1">
    <property type="nucleotide sequence ID" value="NZ_MSPP01000001.1"/>
</dbReference>
<dbReference type="PROSITE" id="PS51257">
    <property type="entry name" value="PROKAR_LIPOPROTEIN"/>
    <property type="match status" value="1"/>
</dbReference>
<protein>
    <recommendedName>
        <fullName evidence="4">Lipoprotein</fullName>
    </recommendedName>
</protein>
<evidence type="ECO:0000313" key="2">
    <source>
        <dbReference type="EMBL" id="OUD10288.1"/>
    </source>
</evidence>
<gene>
    <name evidence="2" type="ORF">BVC71_01895</name>
</gene>
<accession>A0A251X1M2</accession>
<evidence type="ECO:0008006" key="4">
    <source>
        <dbReference type="Google" id="ProtNLM"/>
    </source>
</evidence>
<comment type="caution">
    <text evidence="2">The sequence shown here is derived from an EMBL/GenBank/DDBJ whole genome shotgun (WGS) entry which is preliminary data.</text>
</comment>
<dbReference type="EMBL" id="MSPP01000001">
    <property type="protein sequence ID" value="OUD10288.1"/>
    <property type="molecule type" value="Genomic_DNA"/>
</dbReference>
<feature type="chain" id="PRO_5012987739" description="Lipoprotein" evidence="1">
    <location>
        <begin position="19"/>
        <end position="233"/>
    </location>
</feature>
<feature type="signal peptide" evidence="1">
    <location>
        <begin position="1"/>
        <end position="18"/>
    </location>
</feature>
<evidence type="ECO:0000313" key="3">
    <source>
        <dbReference type="Proteomes" id="UP000194664"/>
    </source>
</evidence>
<dbReference type="Proteomes" id="UP000194664">
    <property type="component" value="Unassembled WGS sequence"/>
</dbReference>
<keyword evidence="3" id="KW-1185">Reference proteome</keyword>
<name>A0A251X1M2_9RHOB</name>
<reference evidence="2 3" key="1">
    <citation type="submission" date="2016-12" db="EMBL/GenBank/DDBJ databases">
        <title>The draft genome sequence of HSLHS2.</title>
        <authorList>
            <person name="Hu D."/>
            <person name="Wang L."/>
            <person name="Shao Z."/>
        </authorList>
    </citation>
    <scope>NUCLEOTIDE SEQUENCE [LARGE SCALE GENOMIC DNA]</scope>
    <source>
        <strain evidence="2">MCCC 1A06712</strain>
    </source>
</reference>